<dbReference type="OrthoDB" id="773154at2759"/>
<name>W1PD25_AMBTC</name>
<sequence>MASLTPGVLLKLLQSLNSDVRVCGEYRSVLLQVISIVPALTGGELWPNHGFFVKVSDSSHSSYVSLSKEDNELILTDKLQLGQFIYIDNMEPGTPVPIIVGVRPLPGRHPCVGTPKDLMHMLVPLQDEKLPISLKGSKENDHEEVAKVKADEYKIGEVERETEVNGESENIKPKIVIKEEKVTVASRYMQGCMSAKRVNGDSNGNEKAGLSEKKGAKVPPRSSESVVSSGNKGLRKSWDGAGLSSNELKCKNSSTGKLETKGQAPRVKASSTTPTRKRPDLSFMKVEAAGSDIKEAVVAPPKVSVAPKTQTLEKQARLLSTIASNAKKSEGKVTWDSLPVNLVKLGKGIVRRRNLASLAVAEALQEASAAEALVKCLRIFASLHASAATENPHISISKFFSLHQILNQPPLSSQEKPHFPKAPIPPSPLRERPNKMGSQVPSKMPIKIHIETQPKEYNEGITIGDGIREIEDLRDLLVRDSEVWFLNYLEGPLDAGLQMPRLKGERKVPGGGLRKAPEDVDRKILEDGNQIAVALSHLKRVSEWLDSLGASENKEVVSRLKHKVYSCLLGHVESAASVLESRIDRR</sequence>
<dbReference type="OMA" id="YMQGVLT"/>
<dbReference type="InterPro" id="IPR048297">
    <property type="entry name" value="DUF936_dom_pln"/>
</dbReference>
<dbReference type="InterPro" id="IPR049172">
    <property type="entry name" value="DUF6857_pln"/>
</dbReference>
<feature type="region of interest" description="Disordered" evidence="1">
    <location>
        <begin position="195"/>
        <end position="277"/>
    </location>
</feature>
<dbReference type="PANTHER" id="PTHR31928:SF2">
    <property type="entry name" value="EXPRESSED PROTEIN"/>
    <property type="match status" value="1"/>
</dbReference>
<dbReference type="PANTHER" id="PTHR31928">
    <property type="entry name" value="EXPRESSED PROTEIN"/>
    <property type="match status" value="1"/>
</dbReference>
<evidence type="ECO:0000259" key="2">
    <source>
        <dbReference type="Pfam" id="PF06075"/>
    </source>
</evidence>
<feature type="domain" description="DUF6857" evidence="3">
    <location>
        <begin position="432"/>
        <end position="578"/>
    </location>
</feature>
<evidence type="ECO:0000313" key="5">
    <source>
        <dbReference type="Proteomes" id="UP000017836"/>
    </source>
</evidence>
<dbReference type="eggNOG" id="ENOG502QQJS">
    <property type="taxonomic scope" value="Eukaryota"/>
</dbReference>
<feature type="domain" description="DUF6857" evidence="3">
    <location>
        <begin position="324"/>
        <end position="408"/>
    </location>
</feature>
<dbReference type="EMBL" id="KI394011">
    <property type="protein sequence ID" value="ERN05531.1"/>
    <property type="molecule type" value="Genomic_DNA"/>
</dbReference>
<evidence type="ECO:0000259" key="3">
    <source>
        <dbReference type="Pfam" id="PF21647"/>
    </source>
</evidence>
<dbReference type="KEGG" id="atr:18433712"/>
<evidence type="ECO:0000256" key="1">
    <source>
        <dbReference type="SAM" id="MobiDB-lite"/>
    </source>
</evidence>
<dbReference type="HOGENOM" id="CLU_009340_4_0_1"/>
<protein>
    <recommendedName>
        <fullName evidence="6">DUF936 domain-containing protein</fullName>
    </recommendedName>
</protein>
<feature type="region of interest" description="Disordered" evidence="1">
    <location>
        <begin position="410"/>
        <end position="440"/>
    </location>
</feature>
<proteinExistence type="predicted"/>
<organism evidence="4 5">
    <name type="scientific">Amborella trichopoda</name>
    <dbReference type="NCBI Taxonomy" id="13333"/>
    <lineage>
        <taxon>Eukaryota</taxon>
        <taxon>Viridiplantae</taxon>
        <taxon>Streptophyta</taxon>
        <taxon>Embryophyta</taxon>
        <taxon>Tracheophyta</taxon>
        <taxon>Spermatophyta</taxon>
        <taxon>Magnoliopsida</taxon>
        <taxon>Amborellales</taxon>
        <taxon>Amborellaceae</taxon>
        <taxon>Amborella</taxon>
    </lineage>
</organism>
<feature type="domain" description="DUF936" evidence="2">
    <location>
        <begin position="4"/>
        <end position="119"/>
    </location>
</feature>
<reference evidence="5" key="1">
    <citation type="journal article" date="2013" name="Science">
        <title>The Amborella genome and the evolution of flowering plants.</title>
        <authorList>
            <consortium name="Amborella Genome Project"/>
        </authorList>
    </citation>
    <scope>NUCLEOTIDE SEQUENCE [LARGE SCALE GENOMIC DNA]</scope>
</reference>
<evidence type="ECO:0008006" key="6">
    <source>
        <dbReference type="Google" id="ProtNLM"/>
    </source>
</evidence>
<keyword evidence="5" id="KW-1185">Reference proteome</keyword>
<gene>
    <name evidence="4" type="ORF">AMTR_s00007p00263800</name>
</gene>
<dbReference type="Pfam" id="PF21647">
    <property type="entry name" value="DUF6857"/>
    <property type="match status" value="2"/>
</dbReference>
<dbReference type="AlphaFoldDB" id="W1PD25"/>
<dbReference type="Proteomes" id="UP000017836">
    <property type="component" value="Unassembled WGS sequence"/>
</dbReference>
<dbReference type="InterPro" id="IPR010341">
    <property type="entry name" value="DUF936_pln"/>
</dbReference>
<evidence type="ECO:0000313" key="4">
    <source>
        <dbReference type="EMBL" id="ERN05531.1"/>
    </source>
</evidence>
<dbReference type="Gramene" id="ERN05531">
    <property type="protein sequence ID" value="ERN05531"/>
    <property type="gene ID" value="AMTR_s00007p00263800"/>
</dbReference>
<feature type="compositionally biased region" description="Polar residues" evidence="1">
    <location>
        <begin position="243"/>
        <end position="257"/>
    </location>
</feature>
<accession>W1PD25</accession>
<dbReference type="Pfam" id="PF06075">
    <property type="entry name" value="DUF936"/>
    <property type="match status" value="1"/>
</dbReference>